<protein>
    <recommendedName>
        <fullName evidence="3">Secreted protein</fullName>
    </recommendedName>
</protein>
<feature type="signal peptide" evidence="1">
    <location>
        <begin position="1"/>
        <end position="22"/>
    </location>
</feature>
<sequence length="71" mass="8252">MLTWCFFVRMMTCNLFAGLACATKCVLLKYNIFQAYHKTVLGHLLELAHSYMRKPTMPKPTQRSLGEETCY</sequence>
<reference evidence="2" key="2">
    <citation type="journal article" date="2015" name="Data Brief">
        <title>Shoot transcriptome of the giant reed, Arundo donax.</title>
        <authorList>
            <person name="Barrero R.A."/>
            <person name="Guerrero F.D."/>
            <person name="Moolhuijzen P."/>
            <person name="Goolsby J.A."/>
            <person name="Tidwell J."/>
            <person name="Bellgard S.E."/>
            <person name="Bellgard M.I."/>
        </authorList>
    </citation>
    <scope>NUCLEOTIDE SEQUENCE</scope>
    <source>
        <tissue evidence="2">Shoot tissue taken approximately 20 cm above the soil surface</tissue>
    </source>
</reference>
<evidence type="ECO:0008006" key="3">
    <source>
        <dbReference type="Google" id="ProtNLM"/>
    </source>
</evidence>
<evidence type="ECO:0000313" key="2">
    <source>
        <dbReference type="EMBL" id="JAD51591.1"/>
    </source>
</evidence>
<accession>A0A0A9AKE0</accession>
<organism evidence="2">
    <name type="scientific">Arundo donax</name>
    <name type="common">Giant reed</name>
    <name type="synonym">Donax arundinaceus</name>
    <dbReference type="NCBI Taxonomy" id="35708"/>
    <lineage>
        <taxon>Eukaryota</taxon>
        <taxon>Viridiplantae</taxon>
        <taxon>Streptophyta</taxon>
        <taxon>Embryophyta</taxon>
        <taxon>Tracheophyta</taxon>
        <taxon>Spermatophyta</taxon>
        <taxon>Magnoliopsida</taxon>
        <taxon>Liliopsida</taxon>
        <taxon>Poales</taxon>
        <taxon>Poaceae</taxon>
        <taxon>PACMAD clade</taxon>
        <taxon>Arundinoideae</taxon>
        <taxon>Arundineae</taxon>
        <taxon>Arundo</taxon>
    </lineage>
</organism>
<reference evidence="2" key="1">
    <citation type="submission" date="2014-09" db="EMBL/GenBank/DDBJ databases">
        <authorList>
            <person name="Magalhaes I.L.F."/>
            <person name="Oliveira U."/>
            <person name="Santos F.R."/>
            <person name="Vidigal T.H.D.A."/>
            <person name="Brescovit A.D."/>
            <person name="Santos A.J."/>
        </authorList>
    </citation>
    <scope>NUCLEOTIDE SEQUENCE</scope>
    <source>
        <tissue evidence="2">Shoot tissue taken approximately 20 cm above the soil surface</tissue>
    </source>
</reference>
<feature type="chain" id="PRO_5002043910" description="Secreted protein" evidence="1">
    <location>
        <begin position="23"/>
        <end position="71"/>
    </location>
</feature>
<dbReference type="EMBL" id="GBRH01246304">
    <property type="protein sequence ID" value="JAD51591.1"/>
    <property type="molecule type" value="Transcribed_RNA"/>
</dbReference>
<proteinExistence type="predicted"/>
<dbReference type="AlphaFoldDB" id="A0A0A9AKE0"/>
<evidence type="ECO:0000256" key="1">
    <source>
        <dbReference type="SAM" id="SignalP"/>
    </source>
</evidence>
<name>A0A0A9AKE0_ARUDO</name>
<keyword evidence="1" id="KW-0732">Signal</keyword>